<evidence type="ECO:0000313" key="1">
    <source>
        <dbReference type="EMBL" id="QBZ80975.1"/>
    </source>
</evidence>
<name>A0A4D6EGS5_9VIRU</name>
<evidence type="ECO:0000313" key="2">
    <source>
        <dbReference type="Proteomes" id="UP001237152"/>
    </source>
</evidence>
<dbReference type="EMBL" id="MK174290">
    <property type="protein sequence ID" value="QBZ80975.1"/>
    <property type="molecule type" value="Genomic_DNA"/>
</dbReference>
<proteinExistence type="predicted"/>
<gene>
    <name evidence="1" type="ORF">pclt_cds_376</name>
</gene>
<organism evidence="1 2">
    <name type="scientific">Pandoravirus celtis</name>
    <dbReference type="NCBI Taxonomy" id="2568002"/>
    <lineage>
        <taxon>Viruses</taxon>
        <taxon>Pandoravirus</taxon>
    </lineage>
</organism>
<accession>A0A4D6EGS5</accession>
<dbReference type="Proteomes" id="UP001237152">
    <property type="component" value="Segment"/>
</dbReference>
<sequence length="145" mass="17108">MASTPIVQLMWAPLARMCRALCAGPLPRWPAMPPPWRRHGRRDALTPLPANKSSRRRQYTPSFSLYCKTANMRRIVFFAHMGRQRKKRMSPNGDRFFFPKMYFASLFRPALPFGPPAWMACHNVQRKKKRRQAYGMHLKKKDRPH</sequence>
<protein>
    <submittedName>
        <fullName evidence="1">Uncharacterized protein</fullName>
    </submittedName>
</protein>
<reference evidence="1" key="1">
    <citation type="journal article" date="2019" name="Front. Microbiol.">
        <title>Pandoravirus Celtis Illustrates the Microevolution Processes at Work in the Giant Pandoraviridae Genomes.</title>
        <authorList>
            <person name="Legendre M."/>
            <person name="Alempic J.M."/>
            <person name="Philippe N."/>
            <person name="Lartigue A."/>
            <person name="Jeudy S."/>
            <person name="Poirot O."/>
            <person name="Ta N.T."/>
            <person name="Nin S."/>
            <person name="Coute Y."/>
            <person name="Abergel C."/>
            <person name="Claverie J.M."/>
        </authorList>
    </citation>
    <scope>NUCLEOTIDE SEQUENCE</scope>
</reference>